<dbReference type="Pfam" id="PF00462">
    <property type="entry name" value="Glutaredoxin"/>
    <property type="match status" value="1"/>
</dbReference>
<comment type="caution">
    <text evidence="2">The sequence shown here is derived from an EMBL/GenBank/DDBJ whole genome shotgun (WGS) entry which is preliminary data.</text>
</comment>
<feature type="domain" description="Glutaredoxin" evidence="1">
    <location>
        <begin position="7"/>
        <end position="66"/>
    </location>
</feature>
<dbReference type="PANTHER" id="PTHR34386:SF1">
    <property type="entry name" value="GLUTAREDOXIN-LIKE PROTEIN NRDH"/>
    <property type="match status" value="1"/>
</dbReference>
<gene>
    <name evidence="2" type="ORF">A2995_01480</name>
</gene>
<organism evidence="2 3">
    <name type="scientific">Candidatus Nomurabacteria bacterium RIFCSPLOWO2_01_FULL_33_24</name>
    <dbReference type="NCBI Taxonomy" id="1801765"/>
    <lineage>
        <taxon>Bacteria</taxon>
        <taxon>Candidatus Nomuraibacteriota</taxon>
    </lineage>
</organism>
<protein>
    <submittedName>
        <fullName evidence="2">NrdH-redoxin</fullName>
    </submittedName>
</protein>
<sequence length="80" mass="9396">MEGQKEVLIYTTPTCQYCVKAKSFFNDNNIWYQEFNVAVDIEKRREMVEKSGQMGVPVISINKEIVIGFDENKFRELLEL</sequence>
<evidence type="ECO:0000313" key="2">
    <source>
        <dbReference type="EMBL" id="OGI88455.1"/>
    </source>
</evidence>
<name>A0A1F6X2X2_9BACT</name>
<dbReference type="CDD" id="cd02976">
    <property type="entry name" value="NrdH"/>
    <property type="match status" value="1"/>
</dbReference>
<dbReference type="Gene3D" id="3.40.30.10">
    <property type="entry name" value="Glutaredoxin"/>
    <property type="match status" value="1"/>
</dbReference>
<dbReference type="PANTHER" id="PTHR34386">
    <property type="entry name" value="GLUTAREDOXIN"/>
    <property type="match status" value="1"/>
</dbReference>
<evidence type="ECO:0000259" key="1">
    <source>
        <dbReference type="Pfam" id="PF00462"/>
    </source>
</evidence>
<dbReference type="Proteomes" id="UP000185809">
    <property type="component" value="Unassembled WGS sequence"/>
</dbReference>
<proteinExistence type="predicted"/>
<dbReference type="InterPro" id="IPR036249">
    <property type="entry name" value="Thioredoxin-like_sf"/>
</dbReference>
<dbReference type="SUPFAM" id="SSF52833">
    <property type="entry name" value="Thioredoxin-like"/>
    <property type="match status" value="1"/>
</dbReference>
<dbReference type="InterPro" id="IPR002109">
    <property type="entry name" value="Glutaredoxin"/>
</dbReference>
<dbReference type="GO" id="GO:0045454">
    <property type="term" value="P:cell redox homeostasis"/>
    <property type="evidence" value="ECO:0007669"/>
    <property type="project" value="TreeGrafter"/>
</dbReference>
<dbReference type="PROSITE" id="PS51354">
    <property type="entry name" value="GLUTAREDOXIN_2"/>
    <property type="match status" value="1"/>
</dbReference>
<evidence type="ECO:0000313" key="3">
    <source>
        <dbReference type="Proteomes" id="UP000185809"/>
    </source>
</evidence>
<dbReference type="InterPro" id="IPR051548">
    <property type="entry name" value="Grx-like_ET"/>
</dbReference>
<dbReference type="EMBL" id="MFUP01000003">
    <property type="protein sequence ID" value="OGI88455.1"/>
    <property type="molecule type" value="Genomic_DNA"/>
</dbReference>
<dbReference type="AlphaFoldDB" id="A0A1F6X2X2"/>
<accession>A0A1F6X2X2</accession>
<dbReference type="GO" id="GO:0009055">
    <property type="term" value="F:electron transfer activity"/>
    <property type="evidence" value="ECO:0007669"/>
    <property type="project" value="TreeGrafter"/>
</dbReference>
<reference evidence="2 3" key="1">
    <citation type="journal article" date="2016" name="Nat. Commun.">
        <title>Thousands of microbial genomes shed light on interconnected biogeochemical processes in an aquifer system.</title>
        <authorList>
            <person name="Anantharaman K."/>
            <person name="Brown C.T."/>
            <person name="Hug L.A."/>
            <person name="Sharon I."/>
            <person name="Castelle C.J."/>
            <person name="Probst A.J."/>
            <person name="Thomas B.C."/>
            <person name="Singh A."/>
            <person name="Wilkins M.J."/>
            <person name="Karaoz U."/>
            <person name="Brodie E.L."/>
            <person name="Williams K.H."/>
            <person name="Hubbard S.S."/>
            <person name="Banfield J.F."/>
        </authorList>
    </citation>
    <scope>NUCLEOTIDE SEQUENCE [LARGE SCALE GENOMIC DNA]</scope>
</reference>